<evidence type="ECO:0000256" key="1">
    <source>
        <dbReference type="SAM" id="Phobius"/>
    </source>
</evidence>
<dbReference type="InParanoid" id="A0A2J7RBN9"/>
<keyword evidence="1" id="KW-1133">Transmembrane helix</keyword>
<keyword evidence="1" id="KW-0472">Membrane</keyword>
<feature type="transmembrane region" description="Helical" evidence="1">
    <location>
        <begin position="92"/>
        <end position="111"/>
    </location>
</feature>
<dbReference type="Proteomes" id="UP000235965">
    <property type="component" value="Unassembled WGS sequence"/>
</dbReference>
<keyword evidence="1" id="KW-0812">Transmembrane</keyword>
<name>A0A2J7RBN9_9NEOP</name>
<protein>
    <submittedName>
        <fullName evidence="2">Uncharacterized protein</fullName>
    </submittedName>
</protein>
<accession>A0A2J7RBN9</accession>
<comment type="caution">
    <text evidence="2">The sequence shown here is derived from an EMBL/GenBank/DDBJ whole genome shotgun (WGS) entry which is preliminary data.</text>
</comment>
<sequence length="117" mass="13459">MGKKNGVRVVNFSTSKNLTVKSTTFPHFNIHKFTWTSPDGKTHNQIDNIPKVHNRIHKSPPMVPILSQIEPVHNIRSYLTKIYFNIVHPPPIRAIFLTHLILLDLITLIILGEEHKL</sequence>
<dbReference type="EMBL" id="NEVH01005894">
    <property type="protein sequence ID" value="PNF38231.1"/>
    <property type="molecule type" value="Genomic_DNA"/>
</dbReference>
<reference evidence="2 3" key="1">
    <citation type="submission" date="2017-12" db="EMBL/GenBank/DDBJ databases">
        <title>Hemimetabolous genomes reveal molecular basis of termite eusociality.</title>
        <authorList>
            <person name="Harrison M.C."/>
            <person name="Jongepier E."/>
            <person name="Robertson H.M."/>
            <person name="Arning N."/>
            <person name="Bitard-Feildel T."/>
            <person name="Chao H."/>
            <person name="Childers C.P."/>
            <person name="Dinh H."/>
            <person name="Doddapaneni H."/>
            <person name="Dugan S."/>
            <person name="Gowin J."/>
            <person name="Greiner C."/>
            <person name="Han Y."/>
            <person name="Hu H."/>
            <person name="Hughes D.S.T."/>
            <person name="Huylmans A.-K."/>
            <person name="Kemena C."/>
            <person name="Kremer L.P.M."/>
            <person name="Lee S.L."/>
            <person name="Lopez-Ezquerra A."/>
            <person name="Mallet L."/>
            <person name="Monroy-Kuhn J.M."/>
            <person name="Moser A."/>
            <person name="Murali S.C."/>
            <person name="Muzny D.M."/>
            <person name="Otani S."/>
            <person name="Piulachs M.-D."/>
            <person name="Poelchau M."/>
            <person name="Qu J."/>
            <person name="Schaub F."/>
            <person name="Wada-Katsumata A."/>
            <person name="Worley K.C."/>
            <person name="Xie Q."/>
            <person name="Ylla G."/>
            <person name="Poulsen M."/>
            <person name="Gibbs R.A."/>
            <person name="Schal C."/>
            <person name="Richards S."/>
            <person name="Belles X."/>
            <person name="Korb J."/>
            <person name="Bornberg-Bauer E."/>
        </authorList>
    </citation>
    <scope>NUCLEOTIDE SEQUENCE [LARGE SCALE GENOMIC DNA]</scope>
    <source>
        <tissue evidence="2">Whole body</tissue>
    </source>
</reference>
<organism evidence="2 3">
    <name type="scientific">Cryptotermes secundus</name>
    <dbReference type="NCBI Taxonomy" id="105785"/>
    <lineage>
        <taxon>Eukaryota</taxon>
        <taxon>Metazoa</taxon>
        <taxon>Ecdysozoa</taxon>
        <taxon>Arthropoda</taxon>
        <taxon>Hexapoda</taxon>
        <taxon>Insecta</taxon>
        <taxon>Pterygota</taxon>
        <taxon>Neoptera</taxon>
        <taxon>Polyneoptera</taxon>
        <taxon>Dictyoptera</taxon>
        <taxon>Blattodea</taxon>
        <taxon>Blattoidea</taxon>
        <taxon>Termitoidae</taxon>
        <taxon>Kalotermitidae</taxon>
        <taxon>Cryptotermitinae</taxon>
        <taxon>Cryptotermes</taxon>
    </lineage>
</organism>
<dbReference type="AlphaFoldDB" id="A0A2J7RBN9"/>
<keyword evidence="3" id="KW-1185">Reference proteome</keyword>
<evidence type="ECO:0000313" key="2">
    <source>
        <dbReference type="EMBL" id="PNF38231.1"/>
    </source>
</evidence>
<evidence type="ECO:0000313" key="3">
    <source>
        <dbReference type="Proteomes" id="UP000235965"/>
    </source>
</evidence>
<proteinExistence type="predicted"/>
<gene>
    <name evidence="2" type="ORF">B7P43_G12379</name>
</gene>